<dbReference type="InterPro" id="IPR011598">
    <property type="entry name" value="bHLH_dom"/>
</dbReference>
<sequence length="254" mass="28919">MADMGAEYNFYWETKRFLEEEELDSWGFEELLSGYSESSSPEEAGSSSTAAKNIVMERNRRRKLNERLYSLRSVVPTITKMDKASIIKDAIDYIQELQEEERRIISEISELECGRPAEEQRVCVTEMMDCVIDPFVPQTKKKRTNSMSPPTSSHSWSPVTSPSIEIIDLRVCEFGERTLVVSISCNKKRDTMIKLCKVFESLNLNIISANITSISGRLLHSLFVETEDMDSVQLKDMIESAINELDAPVSSISY</sequence>
<dbReference type="Proteomes" id="UP001515500">
    <property type="component" value="Chromosome 8"/>
</dbReference>
<name>A0AB40BTD3_DIOCR</name>
<evidence type="ECO:0000313" key="9">
    <source>
        <dbReference type="RefSeq" id="XP_039129957.1"/>
    </source>
</evidence>
<gene>
    <name evidence="9" type="primary">LOC120266401</name>
</gene>
<feature type="domain" description="BHLH" evidence="6">
    <location>
        <begin position="48"/>
        <end position="97"/>
    </location>
</feature>
<dbReference type="PANTHER" id="PTHR31945:SF26">
    <property type="entry name" value="TRANSCRIPTION FACTOR BHLH35"/>
    <property type="match status" value="1"/>
</dbReference>
<accession>A0AB40BTD3</accession>
<dbReference type="PROSITE" id="PS50888">
    <property type="entry name" value="BHLH"/>
    <property type="match status" value="1"/>
</dbReference>
<dbReference type="PROSITE" id="PS51671">
    <property type="entry name" value="ACT"/>
    <property type="match status" value="1"/>
</dbReference>
<dbReference type="RefSeq" id="XP_039129957.1">
    <property type="nucleotide sequence ID" value="XM_039274023.1"/>
</dbReference>
<evidence type="ECO:0000256" key="2">
    <source>
        <dbReference type="ARBA" id="ARBA00005510"/>
    </source>
</evidence>
<dbReference type="SMART" id="SM00353">
    <property type="entry name" value="HLH"/>
    <property type="match status" value="1"/>
</dbReference>
<dbReference type="InterPro" id="IPR036638">
    <property type="entry name" value="HLH_DNA-bd_sf"/>
</dbReference>
<keyword evidence="3" id="KW-0805">Transcription regulation</keyword>
<evidence type="ECO:0000313" key="8">
    <source>
        <dbReference type="Proteomes" id="UP001515500"/>
    </source>
</evidence>
<feature type="domain" description="ACT" evidence="7">
    <location>
        <begin position="180"/>
        <end position="254"/>
    </location>
</feature>
<reference evidence="9" key="1">
    <citation type="submission" date="2025-08" db="UniProtKB">
        <authorList>
            <consortium name="RefSeq"/>
        </authorList>
    </citation>
    <scope>IDENTIFICATION</scope>
</reference>
<dbReference type="InterPro" id="IPR054502">
    <property type="entry name" value="bHLH-TF_ACT-like_plant"/>
</dbReference>
<dbReference type="InterPro" id="IPR002912">
    <property type="entry name" value="ACT_dom"/>
</dbReference>
<evidence type="ECO:0000259" key="6">
    <source>
        <dbReference type="PROSITE" id="PS50888"/>
    </source>
</evidence>
<evidence type="ECO:0000256" key="4">
    <source>
        <dbReference type="ARBA" id="ARBA00023163"/>
    </source>
</evidence>
<dbReference type="SUPFAM" id="SSF55021">
    <property type="entry name" value="ACT-like"/>
    <property type="match status" value="1"/>
</dbReference>
<keyword evidence="8" id="KW-1185">Reference proteome</keyword>
<protein>
    <submittedName>
        <fullName evidence="9">Transcription factor bHLH35</fullName>
    </submittedName>
</protein>
<evidence type="ECO:0000256" key="5">
    <source>
        <dbReference type="ARBA" id="ARBA00023242"/>
    </source>
</evidence>
<keyword evidence="4" id="KW-0804">Transcription</keyword>
<evidence type="ECO:0000256" key="3">
    <source>
        <dbReference type="ARBA" id="ARBA00023015"/>
    </source>
</evidence>
<dbReference type="GO" id="GO:0043565">
    <property type="term" value="F:sequence-specific DNA binding"/>
    <property type="evidence" value="ECO:0007669"/>
    <property type="project" value="TreeGrafter"/>
</dbReference>
<keyword evidence="5" id="KW-0539">Nucleus</keyword>
<organism evidence="8 9">
    <name type="scientific">Dioscorea cayennensis subsp. rotundata</name>
    <name type="common">White Guinea yam</name>
    <name type="synonym">Dioscorea rotundata</name>
    <dbReference type="NCBI Taxonomy" id="55577"/>
    <lineage>
        <taxon>Eukaryota</taxon>
        <taxon>Viridiplantae</taxon>
        <taxon>Streptophyta</taxon>
        <taxon>Embryophyta</taxon>
        <taxon>Tracheophyta</taxon>
        <taxon>Spermatophyta</taxon>
        <taxon>Magnoliopsida</taxon>
        <taxon>Liliopsida</taxon>
        <taxon>Dioscoreales</taxon>
        <taxon>Dioscoreaceae</taxon>
        <taxon>Dioscorea</taxon>
    </lineage>
</organism>
<dbReference type="GeneID" id="120266401"/>
<dbReference type="Pfam" id="PF00010">
    <property type="entry name" value="HLH"/>
    <property type="match status" value="1"/>
</dbReference>
<evidence type="ECO:0000259" key="7">
    <source>
        <dbReference type="PROSITE" id="PS51671"/>
    </source>
</evidence>
<dbReference type="InterPro" id="IPR051358">
    <property type="entry name" value="TF_AMS/ICE1/BHLH6-like"/>
</dbReference>
<comment type="subcellular location">
    <subcellularLocation>
        <location evidence="1">Nucleus</location>
    </subcellularLocation>
</comment>
<dbReference type="GO" id="GO:0003700">
    <property type="term" value="F:DNA-binding transcription factor activity"/>
    <property type="evidence" value="ECO:0007669"/>
    <property type="project" value="TreeGrafter"/>
</dbReference>
<dbReference type="SUPFAM" id="SSF47459">
    <property type="entry name" value="HLH, helix-loop-helix DNA-binding domain"/>
    <property type="match status" value="1"/>
</dbReference>
<dbReference type="Gene3D" id="4.10.280.10">
    <property type="entry name" value="Helix-loop-helix DNA-binding domain"/>
    <property type="match status" value="1"/>
</dbReference>
<evidence type="ECO:0000256" key="1">
    <source>
        <dbReference type="ARBA" id="ARBA00004123"/>
    </source>
</evidence>
<dbReference type="AlphaFoldDB" id="A0AB40BTD3"/>
<proteinExistence type="inferred from homology"/>
<dbReference type="Pfam" id="PF22754">
    <property type="entry name" value="bHLH-TF_ACT-like_plant"/>
    <property type="match status" value="1"/>
</dbReference>
<comment type="similarity">
    <text evidence="2">Belongs to the bHLH protein family.</text>
</comment>
<dbReference type="GO" id="GO:0005634">
    <property type="term" value="C:nucleus"/>
    <property type="evidence" value="ECO:0007669"/>
    <property type="project" value="UniProtKB-SubCell"/>
</dbReference>
<dbReference type="PANTHER" id="PTHR31945">
    <property type="entry name" value="TRANSCRIPTION FACTOR SCREAM2-RELATED"/>
    <property type="match status" value="1"/>
</dbReference>
<dbReference type="InterPro" id="IPR045865">
    <property type="entry name" value="ACT-like_dom_sf"/>
</dbReference>
<dbReference type="GO" id="GO:0046983">
    <property type="term" value="F:protein dimerization activity"/>
    <property type="evidence" value="ECO:0007669"/>
    <property type="project" value="InterPro"/>
</dbReference>